<organism evidence="1 2">
    <name type="scientific">Anaeromyxobacter dehalogenans (strain ATCC BAA-258 / DSM 21875 / 2CP-1)</name>
    <dbReference type="NCBI Taxonomy" id="455488"/>
    <lineage>
        <taxon>Bacteria</taxon>
        <taxon>Pseudomonadati</taxon>
        <taxon>Myxococcota</taxon>
        <taxon>Myxococcia</taxon>
        <taxon>Myxococcales</taxon>
        <taxon>Cystobacterineae</taxon>
        <taxon>Anaeromyxobacteraceae</taxon>
        <taxon>Anaeromyxobacter</taxon>
    </lineage>
</organism>
<sequence length="181" mass="19389">MATLASLTDLKGYLGITAAAEDALLSRLLTGSSDFLEKATGRTFAAEGHTGTFDGDDSRLLFPTHTPILSVTSLTVDGRTITERGSWDAEGFVVRPYYLELSSGLCFTRGLANVGLQYSAGFETVPGDVQQAVITLSALAYKERTRVGVLSNTVQGEAFSYQTLTLPQSVQSVVDAWRVLL</sequence>
<evidence type="ECO:0000313" key="1">
    <source>
        <dbReference type="EMBL" id="ACL64650.1"/>
    </source>
</evidence>
<dbReference type="RefSeq" id="WP_012632624.1">
    <property type="nucleotide sequence ID" value="NC_011891.1"/>
</dbReference>
<name>B8JGH9_ANAD2</name>
<reference evidence="1" key="1">
    <citation type="submission" date="2009-01" db="EMBL/GenBank/DDBJ databases">
        <title>Complete sequence of Anaeromyxobacter dehalogenans 2CP-1.</title>
        <authorList>
            <consortium name="US DOE Joint Genome Institute"/>
            <person name="Lucas S."/>
            <person name="Copeland A."/>
            <person name="Lapidus A."/>
            <person name="Glavina del Rio T."/>
            <person name="Dalin E."/>
            <person name="Tice H."/>
            <person name="Bruce D."/>
            <person name="Goodwin L."/>
            <person name="Pitluck S."/>
            <person name="Saunders E."/>
            <person name="Brettin T."/>
            <person name="Detter J.C."/>
            <person name="Han C."/>
            <person name="Larimer F."/>
            <person name="Land M."/>
            <person name="Hauser L."/>
            <person name="Kyrpides N."/>
            <person name="Ovchinnikova G."/>
            <person name="Beliaev A.S."/>
            <person name="Richardson P."/>
        </authorList>
    </citation>
    <scope>NUCLEOTIDE SEQUENCE</scope>
    <source>
        <strain evidence="1">2CP-1</strain>
    </source>
</reference>
<accession>B8JGH9</accession>
<dbReference type="EMBL" id="CP001359">
    <property type="protein sequence ID" value="ACL64650.1"/>
    <property type="molecule type" value="Genomic_DNA"/>
</dbReference>
<dbReference type="AlphaFoldDB" id="B8JGH9"/>
<dbReference type="KEGG" id="acp:A2cp1_1306"/>
<proteinExistence type="predicted"/>
<keyword evidence="2" id="KW-1185">Reference proteome</keyword>
<dbReference type="Pfam" id="PF05135">
    <property type="entry name" value="Phage_connect_1"/>
    <property type="match status" value="1"/>
</dbReference>
<dbReference type="HOGENOM" id="CLU_1479216_0_0_7"/>
<gene>
    <name evidence="1" type="ordered locus">A2cp1_1306</name>
</gene>
<protein>
    <recommendedName>
        <fullName evidence="3">Phage gp6-like head-tail connector protein</fullName>
    </recommendedName>
</protein>
<dbReference type="InterPro" id="IPR021146">
    <property type="entry name" value="Phage_gp6-like_head-tail"/>
</dbReference>
<dbReference type="CDD" id="cd08054">
    <property type="entry name" value="gp6"/>
    <property type="match status" value="1"/>
</dbReference>
<evidence type="ECO:0000313" key="2">
    <source>
        <dbReference type="Proteomes" id="UP000007089"/>
    </source>
</evidence>
<evidence type="ECO:0008006" key="3">
    <source>
        <dbReference type="Google" id="ProtNLM"/>
    </source>
</evidence>
<dbReference type="Gene3D" id="1.10.3230.30">
    <property type="entry name" value="Phage gp6-like head-tail connector protein"/>
    <property type="match status" value="1"/>
</dbReference>
<dbReference type="Proteomes" id="UP000007089">
    <property type="component" value="Chromosome"/>
</dbReference>